<evidence type="ECO:0000256" key="2">
    <source>
        <dbReference type="SAM" id="MobiDB-lite"/>
    </source>
</evidence>
<keyword evidence="1" id="KW-0694">RNA-binding</keyword>
<keyword evidence="5" id="KW-1185">Reference proteome</keyword>
<comment type="caution">
    <text evidence="4">The sequence shown here is derived from an EMBL/GenBank/DDBJ whole genome shotgun (WGS) entry which is preliminary data.</text>
</comment>
<dbReference type="EMBL" id="BLLF01000032">
    <property type="protein sequence ID" value="GFH06302.1"/>
    <property type="molecule type" value="Genomic_DNA"/>
</dbReference>
<dbReference type="InterPro" id="IPR036612">
    <property type="entry name" value="KH_dom_type_1_sf"/>
</dbReference>
<evidence type="ECO:0000259" key="3">
    <source>
        <dbReference type="SMART" id="SM00322"/>
    </source>
</evidence>
<evidence type="ECO:0000313" key="5">
    <source>
        <dbReference type="Proteomes" id="UP000485058"/>
    </source>
</evidence>
<dbReference type="InterPro" id="IPR004088">
    <property type="entry name" value="KH_dom_type_1"/>
</dbReference>
<dbReference type="Pfam" id="PF00013">
    <property type="entry name" value="KH_1"/>
    <property type="match status" value="1"/>
</dbReference>
<gene>
    <name evidence="4" type="ORF">HaLaN_00909</name>
</gene>
<dbReference type="GO" id="GO:0003723">
    <property type="term" value="F:RNA binding"/>
    <property type="evidence" value="ECO:0007669"/>
    <property type="project" value="UniProtKB-UniRule"/>
</dbReference>
<accession>A0A699YT80</accession>
<dbReference type="PROSITE" id="PS50084">
    <property type="entry name" value="KH_TYPE_1"/>
    <property type="match status" value="1"/>
</dbReference>
<dbReference type="SMART" id="SM00322">
    <property type="entry name" value="KH"/>
    <property type="match status" value="1"/>
</dbReference>
<organism evidence="4 5">
    <name type="scientific">Haematococcus lacustris</name>
    <name type="common">Green alga</name>
    <name type="synonym">Haematococcus pluvialis</name>
    <dbReference type="NCBI Taxonomy" id="44745"/>
    <lineage>
        <taxon>Eukaryota</taxon>
        <taxon>Viridiplantae</taxon>
        <taxon>Chlorophyta</taxon>
        <taxon>core chlorophytes</taxon>
        <taxon>Chlorophyceae</taxon>
        <taxon>CS clade</taxon>
        <taxon>Chlamydomonadales</taxon>
        <taxon>Haematococcaceae</taxon>
        <taxon>Haematococcus</taxon>
    </lineage>
</organism>
<dbReference type="AlphaFoldDB" id="A0A699YT80"/>
<evidence type="ECO:0000256" key="1">
    <source>
        <dbReference type="PROSITE-ProRule" id="PRU00117"/>
    </source>
</evidence>
<name>A0A699YT80_HAELA</name>
<reference evidence="4 5" key="1">
    <citation type="submission" date="2020-02" db="EMBL/GenBank/DDBJ databases">
        <title>Draft genome sequence of Haematococcus lacustris strain NIES-144.</title>
        <authorList>
            <person name="Morimoto D."/>
            <person name="Nakagawa S."/>
            <person name="Yoshida T."/>
            <person name="Sawayama S."/>
        </authorList>
    </citation>
    <scope>NUCLEOTIDE SEQUENCE [LARGE SCALE GENOMIC DNA]</scope>
    <source>
        <strain evidence="4 5">NIES-144</strain>
    </source>
</reference>
<feature type="compositionally biased region" description="Basic and acidic residues" evidence="2">
    <location>
        <begin position="126"/>
        <end position="140"/>
    </location>
</feature>
<feature type="region of interest" description="Disordered" evidence="2">
    <location>
        <begin position="119"/>
        <end position="140"/>
    </location>
</feature>
<dbReference type="InterPro" id="IPR004087">
    <property type="entry name" value="KH_dom"/>
</dbReference>
<protein>
    <recommendedName>
        <fullName evidence="3">K Homology domain-containing protein</fullName>
    </recommendedName>
</protein>
<dbReference type="Proteomes" id="UP000485058">
    <property type="component" value="Unassembled WGS sequence"/>
</dbReference>
<dbReference type="SUPFAM" id="SSF54791">
    <property type="entry name" value="Eukaryotic type KH-domain (KH-domain type I)"/>
    <property type="match status" value="1"/>
</dbReference>
<feature type="domain" description="K Homology" evidence="3">
    <location>
        <begin position="49"/>
        <end position="120"/>
    </location>
</feature>
<sequence>MPRGPSHTSSKAQVVLASCGRAELTVGWGGHRWNAYQPRAPLVMQYHMVRASLTLWLPNDDVGAILGRKGQHLVEIQQSARVTIKISDRAKMENNEREVSITGMYGAVKLAEAMVSEKLNQSRARAAREEGGPSGVPRDE</sequence>
<evidence type="ECO:0000313" key="4">
    <source>
        <dbReference type="EMBL" id="GFH06302.1"/>
    </source>
</evidence>
<proteinExistence type="predicted"/>
<dbReference type="Gene3D" id="3.30.1370.10">
    <property type="entry name" value="K Homology domain, type 1"/>
    <property type="match status" value="1"/>
</dbReference>